<gene>
    <name evidence="2" type="ORF">SAMN05216249_1234</name>
</gene>
<dbReference type="OrthoDB" id="9814210at2"/>
<dbReference type="InterPro" id="IPR006190">
    <property type="entry name" value="SAF_AFP_Neu5Ac"/>
</dbReference>
<dbReference type="Gene3D" id="3.20.20.70">
    <property type="entry name" value="Aldolase class I"/>
    <property type="match status" value="1"/>
</dbReference>
<dbReference type="Pfam" id="PF08666">
    <property type="entry name" value="SAF"/>
    <property type="match status" value="1"/>
</dbReference>
<feature type="domain" description="AFP-like" evidence="1">
    <location>
        <begin position="280"/>
        <end position="334"/>
    </location>
</feature>
<sequence length="334" mass="36965">MSKIVIIADTGVNHNGDMKLAKKMIEEAAAAGVDYIKFQTFKSEKLVTKNAKKAVYQVKKTGSDESQLEMLKKLEISQENFIVLKEYCEKKGIGFLSSAFDLSSIEFLATLDLDYWKIPSGEVTDFPCLMEIGKKGGRVLMSTGMCTDEEVGRAIKVLNDYGTSDITLLHCNTQYPTSYDEVNLSSMVSMRKQFCLETGFADHTDSIEISMAAAALGAKVIEKHFTLDKSMEGTDQSFSIDPSELKAMVKGIRRIERAIGHGGKAPAKSELENIITVRKSIVAATEINKGDIFTEENITCKRPGSGMSPMKWEEILGKTASRSYKEDELIKEDL</sequence>
<dbReference type="SUPFAM" id="SSF51569">
    <property type="entry name" value="Aldolase"/>
    <property type="match status" value="1"/>
</dbReference>
<dbReference type="InterPro" id="IPR051690">
    <property type="entry name" value="PseI-like"/>
</dbReference>
<dbReference type="EMBL" id="FOJY01000023">
    <property type="protein sequence ID" value="SFB34417.1"/>
    <property type="molecule type" value="Genomic_DNA"/>
</dbReference>
<dbReference type="InterPro" id="IPR036732">
    <property type="entry name" value="AFP_Neu5c_C_sf"/>
</dbReference>
<dbReference type="InterPro" id="IPR057736">
    <property type="entry name" value="SAF_PseI/NeuA/NeuB"/>
</dbReference>
<accession>A0A1I1A928</accession>
<protein>
    <submittedName>
        <fullName evidence="2">N-acetylneuraminate synthase</fullName>
    </submittedName>
</protein>
<dbReference type="InterPro" id="IPR013974">
    <property type="entry name" value="SAF"/>
</dbReference>
<dbReference type="CDD" id="cd11615">
    <property type="entry name" value="SAF_NeuB_like"/>
    <property type="match status" value="1"/>
</dbReference>
<evidence type="ECO:0000259" key="1">
    <source>
        <dbReference type="PROSITE" id="PS50844"/>
    </source>
</evidence>
<dbReference type="Pfam" id="PF03102">
    <property type="entry name" value="NeuB"/>
    <property type="match status" value="1"/>
</dbReference>
<dbReference type="SUPFAM" id="SSF51269">
    <property type="entry name" value="AFP III-like domain"/>
    <property type="match status" value="1"/>
</dbReference>
<evidence type="ECO:0000313" key="3">
    <source>
        <dbReference type="Proteomes" id="UP000198838"/>
    </source>
</evidence>
<evidence type="ECO:0000313" key="2">
    <source>
        <dbReference type="EMBL" id="SFB34417.1"/>
    </source>
</evidence>
<reference evidence="2 3" key="1">
    <citation type="submission" date="2016-10" db="EMBL/GenBank/DDBJ databases">
        <authorList>
            <person name="de Groot N.N."/>
        </authorList>
    </citation>
    <scope>NUCLEOTIDE SEQUENCE [LARGE SCALE GENOMIC DNA]</scope>
    <source>
        <strain evidence="2 3">DSM 5522</strain>
    </source>
</reference>
<dbReference type="GO" id="GO:0016051">
    <property type="term" value="P:carbohydrate biosynthetic process"/>
    <property type="evidence" value="ECO:0007669"/>
    <property type="project" value="InterPro"/>
</dbReference>
<dbReference type="Proteomes" id="UP000198838">
    <property type="component" value="Unassembled WGS sequence"/>
</dbReference>
<dbReference type="InterPro" id="IPR020007">
    <property type="entry name" value="NeuB/NeuA"/>
</dbReference>
<keyword evidence="3" id="KW-1185">Reference proteome</keyword>
<dbReference type="InterPro" id="IPR013132">
    <property type="entry name" value="PseI/NeuA/B-like_N"/>
</dbReference>
<dbReference type="GO" id="GO:0047444">
    <property type="term" value="F:N-acylneuraminate-9-phosphate synthase activity"/>
    <property type="evidence" value="ECO:0007669"/>
    <property type="project" value="TreeGrafter"/>
</dbReference>
<dbReference type="InterPro" id="IPR013785">
    <property type="entry name" value="Aldolase_TIM"/>
</dbReference>
<dbReference type="AlphaFoldDB" id="A0A1I1A928"/>
<organism evidence="2 3">
    <name type="scientific">Acetitomaculum ruminis DSM 5522</name>
    <dbReference type="NCBI Taxonomy" id="1120918"/>
    <lineage>
        <taxon>Bacteria</taxon>
        <taxon>Bacillati</taxon>
        <taxon>Bacillota</taxon>
        <taxon>Clostridia</taxon>
        <taxon>Lachnospirales</taxon>
        <taxon>Lachnospiraceae</taxon>
        <taxon>Acetitomaculum</taxon>
    </lineage>
</organism>
<dbReference type="Gene3D" id="3.90.1210.10">
    <property type="entry name" value="Antifreeze-like/N-acetylneuraminic acid synthase C-terminal domain"/>
    <property type="match status" value="1"/>
</dbReference>
<dbReference type="PANTHER" id="PTHR42966:SF1">
    <property type="entry name" value="SIALIC ACID SYNTHASE"/>
    <property type="match status" value="1"/>
</dbReference>
<dbReference type="PROSITE" id="PS50844">
    <property type="entry name" value="AFP_LIKE"/>
    <property type="match status" value="1"/>
</dbReference>
<dbReference type="RefSeq" id="WP_092874321.1">
    <property type="nucleotide sequence ID" value="NZ_FOJY01000023.1"/>
</dbReference>
<dbReference type="STRING" id="1120918.SAMN05216249_1234"/>
<dbReference type="NCBIfam" id="TIGR03569">
    <property type="entry name" value="NeuB_NnaB"/>
    <property type="match status" value="1"/>
</dbReference>
<name>A0A1I1A928_9FIRM</name>
<proteinExistence type="predicted"/>
<dbReference type="PANTHER" id="PTHR42966">
    <property type="entry name" value="N-ACETYLNEURAMINATE SYNTHASE"/>
    <property type="match status" value="1"/>
</dbReference>